<proteinExistence type="predicted"/>
<evidence type="ECO:0000313" key="1">
    <source>
        <dbReference type="EMBL" id="PAN05697.1"/>
    </source>
</evidence>
<accession>A0A2S3GNT3</accession>
<dbReference type="Gramene" id="PAN05697">
    <property type="protein sequence ID" value="PAN05697"/>
    <property type="gene ID" value="PAHAL_1G151400"/>
</dbReference>
<dbReference type="AlphaFoldDB" id="A0A2S3GNT3"/>
<name>A0A2S3GNT3_9POAL</name>
<gene>
    <name evidence="1" type="ORF">PAHAL_1G151400</name>
</gene>
<reference evidence="1" key="1">
    <citation type="submission" date="2018-04" db="EMBL/GenBank/DDBJ databases">
        <title>WGS assembly of Panicum hallii.</title>
        <authorList>
            <person name="Lovell J."/>
            <person name="Jenkins J."/>
            <person name="Lowry D."/>
            <person name="Mamidi S."/>
            <person name="Sreedasyam A."/>
            <person name="Weng X."/>
            <person name="Barry K."/>
            <person name="Bonette J."/>
            <person name="Campitelli B."/>
            <person name="Daum C."/>
            <person name="Gordon S."/>
            <person name="Gould B."/>
            <person name="Lipzen A."/>
            <person name="Macqueen A."/>
            <person name="Palacio-Mejia J."/>
            <person name="Plott C."/>
            <person name="Shakirov E."/>
            <person name="Shu S."/>
            <person name="Yoshinaga Y."/>
            <person name="Zane M."/>
            <person name="Rokhsar D."/>
            <person name="Grimwood J."/>
            <person name="Schmutz J."/>
            <person name="Juenger T."/>
        </authorList>
    </citation>
    <scope>NUCLEOTIDE SEQUENCE [LARGE SCALE GENOMIC DNA]</scope>
    <source>
        <strain evidence="1">FIL2</strain>
    </source>
</reference>
<sequence>MVVETPVINQTDGSSIVLNTLDTNPEMSLLERRNDKDRERTIKKYHGMTDEQKADRNARKQANRYRSIFDAGATIANNKDADAIDGACITTFGTCTLAIEDDVTPEEQKRENERKRYHDMGGLARNEKIIKIIESCKKRNIENQGKHVDTPVTGTLQSALTQQQSGRVTRACTRNIDRDDQFDSDLWEPYDPMHGVEENDLDQMNLMDYGLADIEDDEACIFHHQDFQYEYAMDRDIGFKGSDCTRIFRRNTMS</sequence>
<organism evidence="1">
    <name type="scientific">Panicum hallii</name>
    <dbReference type="NCBI Taxonomy" id="206008"/>
    <lineage>
        <taxon>Eukaryota</taxon>
        <taxon>Viridiplantae</taxon>
        <taxon>Streptophyta</taxon>
        <taxon>Embryophyta</taxon>
        <taxon>Tracheophyta</taxon>
        <taxon>Spermatophyta</taxon>
        <taxon>Magnoliopsida</taxon>
        <taxon>Liliopsida</taxon>
        <taxon>Poales</taxon>
        <taxon>Poaceae</taxon>
        <taxon>PACMAD clade</taxon>
        <taxon>Panicoideae</taxon>
        <taxon>Panicodae</taxon>
        <taxon>Paniceae</taxon>
        <taxon>Panicinae</taxon>
        <taxon>Panicum</taxon>
        <taxon>Panicum sect. Panicum</taxon>
    </lineage>
</organism>
<protein>
    <submittedName>
        <fullName evidence="1">Uncharacterized protein</fullName>
    </submittedName>
</protein>
<dbReference type="EMBL" id="CM008046">
    <property type="protein sequence ID" value="PAN05697.1"/>
    <property type="molecule type" value="Genomic_DNA"/>
</dbReference>
<dbReference type="Proteomes" id="UP000243499">
    <property type="component" value="Chromosome 1"/>
</dbReference>